<keyword evidence="2" id="KW-1185">Reference proteome</keyword>
<proteinExistence type="predicted"/>
<reference evidence="1" key="1">
    <citation type="submission" date="2022-02" db="EMBL/GenBank/DDBJ databases">
        <title>Plant Genome Project.</title>
        <authorList>
            <person name="Zhang R.-G."/>
        </authorList>
    </citation>
    <scope>NUCLEOTIDE SEQUENCE</scope>
    <source>
        <strain evidence="1">AT1</strain>
    </source>
</reference>
<organism evidence="1 2">
    <name type="scientific">Rhododendron molle</name>
    <name type="common">Chinese azalea</name>
    <name type="synonym">Azalea mollis</name>
    <dbReference type="NCBI Taxonomy" id="49168"/>
    <lineage>
        <taxon>Eukaryota</taxon>
        <taxon>Viridiplantae</taxon>
        <taxon>Streptophyta</taxon>
        <taxon>Embryophyta</taxon>
        <taxon>Tracheophyta</taxon>
        <taxon>Spermatophyta</taxon>
        <taxon>Magnoliopsida</taxon>
        <taxon>eudicotyledons</taxon>
        <taxon>Gunneridae</taxon>
        <taxon>Pentapetalae</taxon>
        <taxon>asterids</taxon>
        <taxon>Ericales</taxon>
        <taxon>Ericaceae</taxon>
        <taxon>Ericoideae</taxon>
        <taxon>Rhodoreae</taxon>
        <taxon>Rhododendron</taxon>
    </lineage>
</organism>
<sequence>MEQQMNQEKDLSTSNKKDVEKGDGSNRAEEEELCSYSNAIELAFSVVLPMVMKAAVELQVQDIIAKAGPTAQLSPSQIASQLPATSLRCNPDAPKMLDRMLRVLASHSILTCSAVEFHSDDHHDTPSTAAAALEDKRLYGLTPLAKYFVPNQDGVSLGPLMCLVQDKVCMKS</sequence>
<dbReference type="Proteomes" id="UP001062846">
    <property type="component" value="Chromosome 4"/>
</dbReference>
<accession>A0ACC0P0N6</accession>
<evidence type="ECO:0000313" key="2">
    <source>
        <dbReference type="Proteomes" id="UP001062846"/>
    </source>
</evidence>
<name>A0ACC0P0N6_RHOML</name>
<evidence type="ECO:0000313" key="1">
    <source>
        <dbReference type="EMBL" id="KAI8559050.1"/>
    </source>
</evidence>
<gene>
    <name evidence="1" type="ORF">RHMOL_Rhmol04G0144900</name>
</gene>
<dbReference type="EMBL" id="CM046391">
    <property type="protein sequence ID" value="KAI8559050.1"/>
    <property type="molecule type" value="Genomic_DNA"/>
</dbReference>
<comment type="caution">
    <text evidence="1">The sequence shown here is derived from an EMBL/GenBank/DDBJ whole genome shotgun (WGS) entry which is preliminary data.</text>
</comment>
<protein>
    <submittedName>
        <fullName evidence="1">Uncharacterized protein</fullName>
    </submittedName>
</protein>